<evidence type="ECO:0000313" key="3">
    <source>
        <dbReference type="Proteomes" id="UP000077755"/>
    </source>
</evidence>
<organism evidence="1">
    <name type="scientific">Daucus carota subsp. sativus</name>
    <name type="common">Carrot</name>
    <dbReference type="NCBI Taxonomy" id="79200"/>
    <lineage>
        <taxon>Eukaryota</taxon>
        <taxon>Viridiplantae</taxon>
        <taxon>Streptophyta</taxon>
        <taxon>Embryophyta</taxon>
        <taxon>Tracheophyta</taxon>
        <taxon>Spermatophyta</taxon>
        <taxon>Magnoliopsida</taxon>
        <taxon>eudicotyledons</taxon>
        <taxon>Gunneridae</taxon>
        <taxon>Pentapetalae</taxon>
        <taxon>asterids</taxon>
        <taxon>campanulids</taxon>
        <taxon>Apiales</taxon>
        <taxon>Apiaceae</taxon>
        <taxon>Apioideae</taxon>
        <taxon>Scandiceae</taxon>
        <taxon>Daucinae</taxon>
        <taxon>Daucus</taxon>
        <taxon>Daucus sect. Daucus</taxon>
    </lineage>
</organism>
<reference evidence="2" key="2">
    <citation type="submission" date="2022-03" db="EMBL/GenBank/DDBJ databases">
        <title>Draft title - Genomic analysis of global carrot germplasm unveils the trajectory of domestication and the origin of high carotenoid orange carrot.</title>
        <authorList>
            <person name="Iorizzo M."/>
            <person name="Ellison S."/>
            <person name="Senalik D."/>
            <person name="Macko-Podgorni A."/>
            <person name="Grzebelus D."/>
            <person name="Bostan H."/>
            <person name="Rolling W."/>
            <person name="Curaba J."/>
            <person name="Simon P."/>
        </authorList>
    </citation>
    <scope>NUCLEOTIDE SEQUENCE</scope>
    <source>
        <tissue evidence="2">Leaf</tissue>
    </source>
</reference>
<name>A0A166F7F9_DAUCS</name>
<accession>A0A166F7F9</accession>
<dbReference type="AlphaFoldDB" id="A0A166F7F9"/>
<protein>
    <recommendedName>
        <fullName evidence="4">UspA domain-containing protein</fullName>
    </recommendedName>
</protein>
<dbReference type="Gramene" id="KZN07428">
    <property type="protein sequence ID" value="KZN07428"/>
    <property type="gene ID" value="DCAR_008265"/>
</dbReference>
<evidence type="ECO:0000313" key="2">
    <source>
        <dbReference type="EMBL" id="WOG90106.1"/>
    </source>
</evidence>
<dbReference type="EMBL" id="LNRQ01000002">
    <property type="protein sequence ID" value="KZN07428.1"/>
    <property type="molecule type" value="Genomic_DNA"/>
</dbReference>
<evidence type="ECO:0008006" key="4">
    <source>
        <dbReference type="Google" id="ProtNLM"/>
    </source>
</evidence>
<gene>
    <name evidence="1" type="ORF">DCAR_008265</name>
    <name evidence="2" type="ORF">DCAR_0209347</name>
</gene>
<sequence length="166" mass="18731">MANPPSSFDLPRDVVIVMDGLKDPSLELLAWVLEHVITDAAWTITVLQVSPWLNIPLSYKKWSEDVMMNIHNLCRNRGIVPQVTTIMGYPLRLLVVERIASLHPTLLAIDRHHSKKDVAFYAAKVFCDIVAMNDHGEYYLIKARAREGASAHYSFTEQPPGPTPQL</sequence>
<dbReference type="Proteomes" id="UP000077755">
    <property type="component" value="Chromosome 2"/>
</dbReference>
<proteinExistence type="predicted"/>
<dbReference type="OrthoDB" id="1928023at2759"/>
<dbReference type="KEGG" id="dcr:108207835"/>
<reference evidence="1" key="1">
    <citation type="journal article" date="2016" name="Nat. Genet.">
        <title>A high-quality carrot genome assembly provides new insights into carotenoid accumulation and asterid genome evolution.</title>
        <authorList>
            <person name="Iorizzo M."/>
            <person name="Ellison S."/>
            <person name="Senalik D."/>
            <person name="Zeng P."/>
            <person name="Satapoomin P."/>
            <person name="Huang J."/>
            <person name="Bowman M."/>
            <person name="Iovene M."/>
            <person name="Sanseverino W."/>
            <person name="Cavagnaro P."/>
            <person name="Yildiz M."/>
            <person name="Macko-Podgorni A."/>
            <person name="Moranska E."/>
            <person name="Grzebelus E."/>
            <person name="Grzebelus D."/>
            <person name="Ashrafi H."/>
            <person name="Zheng Z."/>
            <person name="Cheng S."/>
            <person name="Spooner D."/>
            <person name="Van Deynze A."/>
            <person name="Simon P."/>
        </authorList>
    </citation>
    <scope>NUCLEOTIDE SEQUENCE [LARGE SCALE GENOMIC DNA]</scope>
    <source>
        <tissue evidence="1">Leaf</tissue>
    </source>
</reference>
<dbReference type="EMBL" id="CP093344">
    <property type="protein sequence ID" value="WOG90106.1"/>
    <property type="molecule type" value="Genomic_DNA"/>
</dbReference>
<keyword evidence="3" id="KW-1185">Reference proteome</keyword>
<evidence type="ECO:0000313" key="1">
    <source>
        <dbReference type="EMBL" id="KZN07428.1"/>
    </source>
</evidence>